<dbReference type="OrthoDB" id="9765957at2"/>
<dbReference type="AlphaFoldDB" id="A0A367GME4"/>
<evidence type="ECO:0000256" key="1">
    <source>
        <dbReference type="SAM" id="SignalP"/>
    </source>
</evidence>
<reference evidence="3 4" key="1">
    <citation type="submission" date="2018-05" db="EMBL/GenBank/DDBJ databases">
        <title>Mucilaginibacter hurinus sp. nov., isolated from briquette warehouse soil.</title>
        <authorList>
            <person name="Choi L."/>
        </authorList>
    </citation>
    <scope>NUCLEOTIDE SEQUENCE [LARGE SCALE GENOMIC DNA]</scope>
    <source>
        <strain evidence="3 4">ZR32</strain>
    </source>
</reference>
<dbReference type="InterPro" id="IPR025442">
    <property type="entry name" value="DUF4185"/>
</dbReference>
<evidence type="ECO:0000259" key="2">
    <source>
        <dbReference type="Pfam" id="PF13810"/>
    </source>
</evidence>
<proteinExistence type="predicted"/>
<feature type="signal peptide" evidence="1">
    <location>
        <begin position="1"/>
        <end position="30"/>
    </location>
</feature>
<feature type="domain" description="DUF4185" evidence="2">
    <location>
        <begin position="135"/>
        <end position="377"/>
    </location>
</feature>
<protein>
    <recommendedName>
        <fullName evidence="2">DUF4185 domain-containing protein</fullName>
    </recommendedName>
</protein>
<keyword evidence="1" id="KW-0732">Signal</keyword>
<sequence length="410" mass="45938">MLIPTIMQLTTRPFALAISALLTLSMLAFTAKETFTTTDAPGADSSLLKFTVVEAPEWSALFNRSSGWFGGDGIFAMPLNGKDNVKANNATETMFIFSDSIVGEIKDGKLQSPTRGFVMVHNSVAYVKGGEASKDNIRFEFAKDKDGKPAHMFVPATKGDVQPDDYYWLGDGFVNTEMNNTMYIFAWHMRNSDKNDDWSFGDLSTNLIAIPAGSRPPFKNHRQIVTPLRLNKGEVFGAGIFVNTKASGAPNPDGYVYVYGVSKARLMVSRVLPKDFEKFSEWRFWDGSSWNTDINKVAFIADRVSNELSVTALADGRYLLVYQHDSMGKKIALRVGKTPYGNFGPMQEVYECKESEQKNIFTYNAKVHPSFSTPNELLISYNVNAFDFKNEIQANPNLYRPRFIKLKIQQ</sequence>
<evidence type="ECO:0000313" key="3">
    <source>
        <dbReference type="EMBL" id="RCH54046.1"/>
    </source>
</evidence>
<dbReference type="EMBL" id="QGDC01000008">
    <property type="protein sequence ID" value="RCH54046.1"/>
    <property type="molecule type" value="Genomic_DNA"/>
</dbReference>
<evidence type="ECO:0000313" key="4">
    <source>
        <dbReference type="Proteomes" id="UP000253209"/>
    </source>
</evidence>
<accession>A0A367GME4</accession>
<name>A0A367GME4_9SPHI</name>
<dbReference type="Pfam" id="PF13810">
    <property type="entry name" value="DUF4185"/>
    <property type="match status" value="1"/>
</dbReference>
<feature type="chain" id="PRO_5016851357" description="DUF4185 domain-containing protein" evidence="1">
    <location>
        <begin position="31"/>
        <end position="410"/>
    </location>
</feature>
<dbReference type="Proteomes" id="UP000253209">
    <property type="component" value="Unassembled WGS sequence"/>
</dbReference>
<dbReference type="RefSeq" id="WP_114005971.1">
    <property type="nucleotide sequence ID" value="NZ_QGDC01000008.1"/>
</dbReference>
<organism evidence="3 4">
    <name type="scientific">Mucilaginibacter hurinus</name>
    <dbReference type="NCBI Taxonomy" id="2201324"/>
    <lineage>
        <taxon>Bacteria</taxon>
        <taxon>Pseudomonadati</taxon>
        <taxon>Bacteroidota</taxon>
        <taxon>Sphingobacteriia</taxon>
        <taxon>Sphingobacteriales</taxon>
        <taxon>Sphingobacteriaceae</taxon>
        <taxon>Mucilaginibacter</taxon>
    </lineage>
</organism>
<keyword evidence="4" id="KW-1185">Reference proteome</keyword>
<gene>
    <name evidence="3" type="ORF">DJ568_14255</name>
</gene>
<comment type="caution">
    <text evidence="3">The sequence shown here is derived from an EMBL/GenBank/DDBJ whole genome shotgun (WGS) entry which is preliminary data.</text>
</comment>